<dbReference type="EMBL" id="JBHUFF010000013">
    <property type="protein sequence ID" value="MFD1799395.1"/>
    <property type="molecule type" value="Genomic_DNA"/>
</dbReference>
<gene>
    <name evidence="1" type="ORF">ACFSBK_05965</name>
</gene>
<dbReference type="Proteomes" id="UP001597285">
    <property type="component" value="Unassembled WGS sequence"/>
</dbReference>
<name>A0ABW4NMN5_9LACT</name>
<protein>
    <submittedName>
        <fullName evidence="1">Uncharacterized protein</fullName>
    </submittedName>
</protein>
<evidence type="ECO:0000313" key="2">
    <source>
        <dbReference type="Proteomes" id="UP001597285"/>
    </source>
</evidence>
<sequence length="52" mass="5802">MEAVKQEGTLYQVGGTIKILGTEHTITKLRWKHSYGQRILLVTVADGTVFNV</sequence>
<accession>A0ABW4NMN5</accession>
<keyword evidence="2" id="KW-1185">Reference proteome</keyword>
<evidence type="ECO:0000313" key="1">
    <source>
        <dbReference type="EMBL" id="MFD1799395.1"/>
    </source>
</evidence>
<dbReference type="RefSeq" id="WP_156413249.1">
    <property type="nucleotide sequence ID" value="NZ_JBHSQC010000025.1"/>
</dbReference>
<proteinExistence type="predicted"/>
<reference evidence="2" key="1">
    <citation type="journal article" date="2019" name="Int. J. Syst. Evol. Microbiol.">
        <title>The Global Catalogue of Microorganisms (GCM) 10K type strain sequencing project: providing services to taxonomists for standard genome sequencing and annotation.</title>
        <authorList>
            <consortium name="The Broad Institute Genomics Platform"/>
            <consortium name="The Broad Institute Genome Sequencing Center for Infectious Disease"/>
            <person name="Wu L."/>
            <person name="Ma J."/>
        </authorList>
    </citation>
    <scope>NUCLEOTIDE SEQUENCE [LARGE SCALE GENOMIC DNA]</scope>
    <source>
        <strain evidence="2">KCTC 42143</strain>
    </source>
</reference>
<organism evidence="1 2">
    <name type="scientific">Carnobacterium antarcticum</name>
    <dbReference type="NCBI Taxonomy" id="2126436"/>
    <lineage>
        <taxon>Bacteria</taxon>
        <taxon>Bacillati</taxon>
        <taxon>Bacillota</taxon>
        <taxon>Bacilli</taxon>
        <taxon>Lactobacillales</taxon>
        <taxon>Carnobacteriaceae</taxon>
        <taxon>Carnobacterium</taxon>
    </lineage>
</organism>
<comment type="caution">
    <text evidence="1">The sequence shown here is derived from an EMBL/GenBank/DDBJ whole genome shotgun (WGS) entry which is preliminary data.</text>
</comment>